<accession>A0AAW1ZIU6</accession>
<comment type="caution">
    <text evidence="4">The sequence shown here is derived from an EMBL/GenBank/DDBJ whole genome shotgun (WGS) entry which is preliminary data.</text>
</comment>
<protein>
    <submittedName>
        <fullName evidence="4">Uncharacterized protein</fullName>
    </submittedName>
</protein>
<dbReference type="SUPFAM" id="SSF88723">
    <property type="entry name" value="PIN domain-like"/>
    <property type="match status" value="1"/>
</dbReference>
<dbReference type="InterPro" id="IPR006085">
    <property type="entry name" value="XPG_DNA_repair_N"/>
</dbReference>
<organism evidence="4 5">
    <name type="scientific">Culter alburnus</name>
    <name type="common">Topmouth culter</name>
    <dbReference type="NCBI Taxonomy" id="194366"/>
    <lineage>
        <taxon>Eukaryota</taxon>
        <taxon>Metazoa</taxon>
        <taxon>Chordata</taxon>
        <taxon>Craniata</taxon>
        <taxon>Vertebrata</taxon>
        <taxon>Euteleostomi</taxon>
        <taxon>Actinopterygii</taxon>
        <taxon>Neopterygii</taxon>
        <taxon>Teleostei</taxon>
        <taxon>Ostariophysi</taxon>
        <taxon>Cypriniformes</taxon>
        <taxon>Xenocyprididae</taxon>
        <taxon>Xenocypridinae</taxon>
        <taxon>Culter</taxon>
    </lineage>
</organism>
<proteinExistence type="inferred from homology"/>
<evidence type="ECO:0000256" key="1">
    <source>
        <dbReference type="ARBA" id="ARBA00007398"/>
    </source>
</evidence>
<feature type="domain" description="XPG N-terminal" evidence="2">
    <location>
        <begin position="1"/>
        <end position="99"/>
    </location>
</feature>
<dbReference type="InterPro" id="IPR029060">
    <property type="entry name" value="PIN-like_dom_sf"/>
</dbReference>
<evidence type="ECO:0000259" key="3">
    <source>
        <dbReference type="Pfam" id="PF12813"/>
    </source>
</evidence>
<keyword evidence="5" id="KW-1185">Reference proteome</keyword>
<dbReference type="GO" id="GO:0004518">
    <property type="term" value="F:nuclease activity"/>
    <property type="evidence" value="ECO:0007669"/>
    <property type="project" value="InterPro"/>
</dbReference>
<dbReference type="InterPro" id="IPR039436">
    <property type="entry name" value="Asteroid_dom"/>
</dbReference>
<evidence type="ECO:0000313" key="5">
    <source>
        <dbReference type="Proteomes" id="UP001479290"/>
    </source>
</evidence>
<name>A0AAW1ZIU6_CULAL</name>
<dbReference type="Pfam" id="PF00752">
    <property type="entry name" value="XPG_N"/>
    <property type="match status" value="1"/>
</dbReference>
<dbReference type="PANTHER" id="PTHR15665:SF1">
    <property type="entry name" value="PROTEIN ASTEROID HOMOLOG 1"/>
    <property type="match status" value="1"/>
</dbReference>
<dbReference type="Gene3D" id="3.40.50.1010">
    <property type="entry name" value="5'-nuclease"/>
    <property type="match status" value="1"/>
</dbReference>
<dbReference type="EMBL" id="JAWDJR010000016">
    <property type="protein sequence ID" value="KAK9961296.1"/>
    <property type="molecule type" value="Genomic_DNA"/>
</dbReference>
<comment type="similarity">
    <text evidence="1">Belongs to the asteroid family.</text>
</comment>
<dbReference type="Proteomes" id="UP001479290">
    <property type="component" value="Unassembled WGS sequence"/>
</dbReference>
<reference evidence="4 5" key="1">
    <citation type="submission" date="2024-05" db="EMBL/GenBank/DDBJ databases">
        <title>A high-quality chromosomal-level genome assembly of Topmouth culter (Culter alburnus).</title>
        <authorList>
            <person name="Zhao H."/>
        </authorList>
    </citation>
    <scope>NUCLEOTIDE SEQUENCE [LARGE SCALE GENOMIC DNA]</scope>
    <source>
        <strain evidence="4">CATC2023</strain>
        <tissue evidence="4">Muscle</tissue>
    </source>
</reference>
<sequence>MGVQGLKSYIESSNRNYLRSWAFRDNRLIIDGCNLFYSLYFDCNLDQMHGGDYDAFEELIIQFFKNLAACDIRPYVVLDGGTDHTDKKLDTIMKRKQQKINVAYALSIGKIGRVLPMLVNKVFRQLLHKLKVPLVQCLEEADWEIAALAKEWNCPVLSNDSDFYIFNLRAGFLPITHFQWKNVSVDRRTNQKFIQVKYFTVGHFCESIKMNADLLPLFASISGNDYMKLPNIKGLEWEEYSVTGMKNARIDGLLKWLSQFPGPEEAISDLLKYIDNKEKAIVQEALLKGMEEYKLISGSLAQFFNSNAIPQIALTDPLQVLPKWTLKPLLEGRMSATIIDALLHQRVFLMSQVENFKLPCSSETSRPIRQVIYGLLSLREKQTADKQALKIFTGTSKSYVEEYGRQELMIRNQKVEAKQTRVMEELQLDTLWKEPHDVRLQVLLDTLGVSSTMLRGIPGALQLQMLATRYWLVNAQPQPCHVHLWGLLLGMVYGKLRSTPKTERDMPFRLKLQTGRRMIYLEEEAAHLYSQWQSCLTWSLNLNCLLCLPLSEPECARLYSGTLVHEVVRELRRGIALESLLMRGSSAEHLFKQLKDAIVSLVGEDFIKKMKTGLERRDAGKTQSGYKGQNQSIDDLSSWFEHLMNEDIDDNEDDDLDWNKRNSMAIRTRHKAKARNAYNPSKKYDRRCFDL</sequence>
<feature type="domain" description="Asteroid" evidence="3">
    <location>
        <begin position="116"/>
        <end position="228"/>
    </location>
</feature>
<dbReference type="InterPro" id="IPR026832">
    <property type="entry name" value="Asteroid"/>
</dbReference>
<dbReference type="PANTHER" id="PTHR15665">
    <property type="entry name" value="ASTEROID PROTEIN"/>
    <property type="match status" value="1"/>
</dbReference>
<evidence type="ECO:0000259" key="2">
    <source>
        <dbReference type="Pfam" id="PF00752"/>
    </source>
</evidence>
<gene>
    <name evidence="4" type="ORF">ABG768_009091</name>
</gene>
<evidence type="ECO:0000313" key="4">
    <source>
        <dbReference type="EMBL" id="KAK9961296.1"/>
    </source>
</evidence>
<dbReference type="AlphaFoldDB" id="A0AAW1ZIU6"/>
<dbReference type="Pfam" id="PF12813">
    <property type="entry name" value="XPG_I_2"/>
    <property type="match status" value="1"/>
</dbReference>